<evidence type="ECO:0000256" key="8">
    <source>
        <dbReference type="RuleBase" id="RU003862"/>
    </source>
</evidence>
<dbReference type="GO" id="GO:0071949">
    <property type="term" value="F:FAD binding"/>
    <property type="evidence" value="ECO:0007669"/>
    <property type="project" value="TreeGrafter"/>
</dbReference>
<proteinExistence type="inferred from homology"/>
<reference evidence="10" key="1">
    <citation type="submission" date="2018-05" db="EMBL/GenBank/DDBJ databases">
        <authorList>
            <person name="Li Y."/>
        </authorList>
    </citation>
    <scope>NUCLEOTIDE SEQUENCE [LARGE SCALE GENOMIC DNA]</scope>
    <source>
        <strain evidence="10">sk1b4</strain>
    </source>
</reference>
<evidence type="ECO:0000256" key="2">
    <source>
        <dbReference type="ARBA" id="ARBA00004777"/>
    </source>
</evidence>
<dbReference type="GO" id="GO:0035999">
    <property type="term" value="P:tetrahydrofolate interconversion"/>
    <property type="evidence" value="ECO:0007669"/>
    <property type="project" value="UniProtKB-UniPathway"/>
</dbReference>
<name>A0A2V1K5P6_9ACTO</name>
<dbReference type="PANTHER" id="PTHR45754:SF3">
    <property type="entry name" value="METHYLENETETRAHYDROFOLATE REDUCTASE (NADPH)"/>
    <property type="match status" value="1"/>
</dbReference>
<dbReference type="GO" id="GO:0009086">
    <property type="term" value="P:methionine biosynthetic process"/>
    <property type="evidence" value="ECO:0007669"/>
    <property type="project" value="TreeGrafter"/>
</dbReference>
<dbReference type="AlphaFoldDB" id="A0A2V1K5P6"/>
<evidence type="ECO:0000256" key="3">
    <source>
        <dbReference type="ARBA" id="ARBA00006743"/>
    </source>
</evidence>
<protein>
    <recommendedName>
        <fullName evidence="8">Methylenetetrahydrofolate reductase</fullName>
    </recommendedName>
</protein>
<comment type="caution">
    <text evidence="9">The sequence shown here is derived from an EMBL/GenBank/DDBJ whole genome shotgun (WGS) entry which is preliminary data.</text>
</comment>
<dbReference type="InterPro" id="IPR003171">
    <property type="entry name" value="Mehydrof_redctse-like"/>
</dbReference>
<evidence type="ECO:0000256" key="1">
    <source>
        <dbReference type="ARBA" id="ARBA00001974"/>
    </source>
</evidence>
<evidence type="ECO:0000256" key="7">
    <source>
        <dbReference type="ARBA" id="ARBA00048628"/>
    </source>
</evidence>
<dbReference type="Pfam" id="PF02219">
    <property type="entry name" value="MTHFR"/>
    <property type="match status" value="1"/>
</dbReference>
<dbReference type="EMBL" id="QETB01000003">
    <property type="protein sequence ID" value="PWF26624.1"/>
    <property type="molecule type" value="Genomic_DNA"/>
</dbReference>
<dbReference type="UniPathway" id="UPA00193"/>
<keyword evidence="4 8" id="KW-0285">Flavoprotein</keyword>
<comment type="similarity">
    <text evidence="3 8">Belongs to the methylenetetrahydrofolate reductase family.</text>
</comment>
<organism evidence="9 10">
    <name type="scientific">Ancrocorticia populi</name>
    <dbReference type="NCBI Taxonomy" id="2175228"/>
    <lineage>
        <taxon>Bacteria</taxon>
        <taxon>Bacillati</taxon>
        <taxon>Actinomycetota</taxon>
        <taxon>Actinomycetes</taxon>
        <taxon>Actinomycetales</taxon>
        <taxon>Actinomycetaceae</taxon>
        <taxon>Ancrocorticia</taxon>
    </lineage>
</organism>
<dbReference type="Gene3D" id="3.20.20.220">
    <property type="match status" value="1"/>
</dbReference>
<keyword evidence="5 8" id="KW-0274">FAD</keyword>
<gene>
    <name evidence="9" type="ORF">DD236_06360</name>
</gene>
<dbReference type="PANTHER" id="PTHR45754">
    <property type="entry name" value="METHYLENETETRAHYDROFOLATE REDUCTASE"/>
    <property type="match status" value="1"/>
</dbReference>
<comment type="cofactor">
    <cofactor evidence="1 8">
        <name>FAD</name>
        <dbReference type="ChEBI" id="CHEBI:57692"/>
    </cofactor>
</comment>
<dbReference type="CDD" id="cd00537">
    <property type="entry name" value="MTHFR"/>
    <property type="match status" value="1"/>
</dbReference>
<dbReference type="GO" id="GO:0005829">
    <property type="term" value="C:cytosol"/>
    <property type="evidence" value="ECO:0007669"/>
    <property type="project" value="TreeGrafter"/>
</dbReference>
<dbReference type="OrthoDB" id="9812555at2"/>
<dbReference type="InterPro" id="IPR029041">
    <property type="entry name" value="FAD-linked_oxidoreductase-like"/>
</dbReference>
<evidence type="ECO:0000313" key="9">
    <source>
        <dbReference type="EMBL" id="PWF26624.1"/>
    </source>
</evidence>
<dbReference type="SUPFAM" id="SSF51730">
    <property type="entry name" value="FAD-linked oxidoreductase"/>
    <property type="match status" value="1"/>
</dbReference>
<sequence>MPPRRPDIAPKFWNTVTRLLETQPDFLSVTYGAAGQDRSTARQVVRRLVRDTPIQPIAHLTCVRASREELVSVISDYLDSGVRTFLALRGDPPADDPTWRPAADGVNSAAELVNVIRTLEQHRNIKQPGAGLRAAFKPLTIAVATFPSGNPEAGTSPEQEIERLLLKQVAGADFAITQLFFEADDYIAFVEKARRYGVTIPIVAGILVPTEPRRLARVAELTKVVAPERLVNDLSRASDEQDLYRRGIVHGSTLARQILDSGAPGIHFYTFNKAQPVLDLIDELPELTPTD</sequence>
<evidence type="ECO:0000256" key="5">
    <source>
        <dbReference type="ARBA" id="ARBA00022827"/>
    </source>
</evidence>
<evidence type="ECO:0000313" key="10">
    <source>
        <dbReference type="Proteomes" id="UP000245283"/>
    </source>
</evidence>
<dbReference type="Proteomes" id="UP000245283">
    <property type="component" value="Unassembled WGS sequence"/>
</dbReference>
<keyword evidence="6 8" id="KW-0560">Oxidoreductase</keyword>
<keyword evidence="10" id="KW-1185">Reference proteome</keyword>
<evidence type="ECO:0000256" key="4">
    <source>
        <dbReference type="ARBA" id="ARBA00022630"/>
    </source>
</evidence>
<dbReference type="GO" id="GO:0106312">
    <property type="term" value="F:methylenetetrahydrofolate reductase (NADH) activity"/>
    <property type="evidence" value="ECO:0007669"/>
    <property type="project" value="UniProtKB-EC"/>
</dbReference>
<comment type="pathway">
    <text evidence="2 8">One-carbon metabolism; tetrahydrofolate interconversion.</text>
</comment>
<evidence type="ECO:0000256" key="6">
    <source>
        <dbReference type="ARBA" id="ARBA00023002"/>
    </source>
</evidence>
<comment type="catalytic activity">
    <reaction evidence="7">
        <text>(6S)-5-methyl-5,6,7,8-tetrahydrofolate + NAD(+) = (6R)-5,10-methylene-5,6,7,8-tetrahydrofolate + NADH + H(+)</text>
        <dbReference type="Rhea" id="RHEA:19821"/>
        <dbReference type="ChEBI" id="CHEBI:15378"/>
        <dbReference type="ChEBI" id="CHEBI:15636"/>
        <dbReference type="ChEBI" id="CHEBI:18608"/>
        <dbReference type="ChEBI" id="CHEBI:57540"/>
        <dbReference type="ChEBI" id="CHEBI:57945"/>
        <dbReference type="EC" id="1.5.1.54"/>
    </reaction>
    <physiologicalReaction direction="right-to-left" evidence="7">
        <dbReference type="Rhea" id="RHEA:19823"/>
    </physiologicalReaction>
</comment>
<accession>A0A2V1K5P6</accession>